<dbReference type="RefSeq" id="WP_184628901.1">
    <property type="nucleotide sequence ID" value="NZ_JACHCC010000015.1"/>
</dbReference>
<dbReference type="AlphaFoldDB" id="A0A7X0J7S3"/>
<evidence type="ECO:0000313" key="3">
    <source>
        <dbReference type="Proteomes" id="UP000521017"/>
    </source>
</evidence>
<name>A0A7X0J7S3_9SPHI</name>
<reference evidence="2 3" key="1">
    <citation type="submission" date="2020-08" db="EMBL/GenBank/DDBJ databases">
        <title>Genomic Encyclopedia of Type Strains, Phase IV (KMG-V): Genome sequencing to study the core and pangenomes of soil and plant-associated prokaryotes.</title>
        <authorList>
            <person name="Whitman W."/>
        </authorList>
    </citation>
    <scope>NUCLEOTIDE SEQUENCE [LARGE SCALE GENOMIC DNA]</scope>
    <source>
        <strain evidence="2 3">M2T3</strain>
    </source>
</reference>
<feature type="chain" id="PRO_5030954334" evidence="1">
    <location>
        <begin position="21"/>
        <end position="307"/>
    </location>
</feature>
<feature type="signal peptide" evidence="1">
    <location>
        <begin position="1"/>
        <end position="20"/>
    </location>
</feature>
<protein>
    <submittedName>
        <fullName evidence="2">Uncharacterized protein</fullName>
    </submittedName>
</protein>
<accession>A0A7X0J7S3</accession>
<proteinExistence type="predicted"/>
<evidence type="ECO:0000313" key="2">
    <source>
        <dbReference type="EMBL" id="MBB6502648.1"/>
    </source>
</evidence>
<organism evidence="2 3">
    <name type="scientific">Pedobacter cryoconitis</name>
    <dbReference type="NCBI Taxonomy" id="188932"/>
    <lineage>
        <taxon>Bacteria</taxon>
        <taxon>Pseudomonadati</taxon>
        <taxon>Bacteroidota</taxon>
        <taxon>Sphingobacteriia</taxon>
        <taxon>Sphingobacteriales</taxon>
        <taxon>Sphingobacteriaceae</taxon>
        <taxon>Pedobacter</taxon>
    </lineage>
</organism>
<evidence type="ECO:0000256" key="1">
    <source>
        <dbReference type="SAM" id="SignalP"/>
    </source>
</evidence>
<dbReference type="EMBL" id="JACHCC010000015">
    <property type="protein sequence ID" value="MBB6502648.1"/>
    <property type="molecule type" value="Genomic_DNA"/>
</dbReference>
<keyword evidence="1" id="KW-0732">Signal</keyword>
<sequence>MKKITLIICCLLFTGFESEAQWQLPVMLDDLNSWSSKSGFISYYNHDKNIPPGAGVYGNGIQMVLGGDERFGTQLLASTFADEMYFRRKVDVKWSDWNKLWHSGNLNPADFMQKKGSFIQDAGTVNSFRNGYTFAYATSGAPWNGALMSFGGLLERYDCQFSTDYGPNGGGHISFRTMNGDANPNVWNPWKEIYHDGNINKADVSFTCKDLRAAGNLWATEIKVAMTNPWPDYVFEPSYEKLSLPELEKFIQTNKHLPEVPSAKTVAKDGVDLGDMNAKLLKKIEELTLYVIELKHEVDNLKKDKSQ</sequence>
<comment type="caution">
    <text evidence="2">The sequence shown here is derived from an EMBL/GenBank/DDBJ whole genome shotgun (WGS) entry which is preliminary data.</text>
</comment>
<dbReference type="Proteomes" id="UP000521017">
    <property type="component" value="Unassembled WGS sequence"/>
</dbReference>
<gene>
    <name evidence="2" type="ORF">HDF25_004831</name>
</gene>